<comment type="caution">
    <text evidence="1">The sequence shown here is derived from an EMBL/GenBank/DDBJ whole genome shotgun (WGS) entry which is preliminary data.</text>
</comment>
<proteinExistence type="predicted"/>
<organism evidence="1 2">
    <name type="scientific">Bauhinia variegata</name>
    <name type="common">Purple orchid tree</name>
    <name type="synonym">Phanera variegata</name>
    <dbReference type="NCBI Taxonomy" id="167791"/>
    <lineage>
        <taxon>Eukaryota</taxon>
        <taxon>Viridiplantae</taxon>
        <taxon>Streptophyta</taxon>
        <taxon>Embryophyta</taxon>
        <taxon>Tracheophyta</taxon>
        <taxon>Spermatophyta</taxon>
        <taxon>Magnoliopsida</taxon>
        <taxon>eudicotyledons</taxon>
        <taxon>Gunneridae</taxon>
        <taxon>Pentapetalae</taxon>
        <taxon>rosids</taxon>
        <taxon>fabids</taxon>
        <taxon>Fabales</taxon>
        <taxon>Fabaceae</taxon>
        <taxon>Cercidoideae</taxon>
        <taxon>Cercideae</taxon>
        <taxon>Bauhiniinae</taxon>
        <taxon>Bauhinia</taxon>
    </lineage>
</organism>
<gene>
    <name evidence="1" type="ORF">L6164_021112</name>
</gene>
<protein>
    <submittedName>
        <fullName evidence="1">Uncharacterized protein</fullName>
    </submittedName>
</protein>
<sequence>MALDKLGEELGTHEATRSSECVPGGDPCPEELEILESDLKQMAQKILNYRETLPDQIKAILASVLAAQRPLVSEVPDACPSPDVAERDTSSEAKLSEPEDPVTARKVQLLKEKISSNATTMPVILKRMKDCIARIEKEKGLAQICLCYWIWRVPLFRKY</sequence>
<evidence type="ECO:0000313" key="1">
    <source>
        <dbReference type="EMBL" id="KAI4328782.1"/>
    </source>
</evidence>
<dbReference type="EMBL" id="CM039433">
    <property type="protein sequence ID" value="KAI4328782.1"/>
    <property type="molecule type" value="Genomic_DNA"/>
</dbReference>
<keyword evidence="2" id="KW-1185">Reference proteome</keyword>
<reference evidence="1 2" key="1">
    <citation type="journal article" date="2022" name="DNA Res.">
        <title>Chromosomal-level genome assembly of the orchid tree Bauhinia variegata (Leguminosae; Cercidoideae) supports the allotetraploid origin hypothesis of Bauhinia.</title>
        <authorList>
            <person name="Zhong Y."/>
            <person name="Chen Y."/>
            <person name="Zheng D."/>
            <person name="Pang J."/>
            <person name="Liu Y."/>
            <person name="Luo S."/>
            <person name="Meng S."/>
            <person name="Qian L."/>
            <person name="Wei D."/>
            <person name="Dai S."/>
            <person name="Zhou R."/>
        </authorList>
    </citation>
    <scope>NUCLEOTIDE SEQUENCE [LARGE SCALE GENOMIC DNA]</scope>
    <source>
        <strain evidence="1">BV-YZ2020</strain>
    </source>
</reference>
<name>A0ACB9MX72_BAUVA</name>
<evidence type="ECO:0000313" key="2">
    <source>
        <dbReference type="Proteomes" id="UP000828941"/>
    </source>
</evidence>
<dbReference type="Proteomes" id="UP000828941">
    <property type="component" value="Chromosome 8"/>
</dbReference>
<accession>A0ACB9MX72</accession>